<evidence type="ECO:0000313" key="1">
    <source>
        <dbReference type="EMBL" id="DAF45694.1"/>
    </source>
</evidence>
<accession>A0A8S5S432</accession>
<proteinExistence type="predicted"/>
<name>A0A8S5S432_9CAUD</name>
<organism evidence="1">
    <name type="scientific">Siphoviridae sp. ctJ7x27</name>
    <dbReference type="NCBI Taxonomy" id="2827835"/>
    <lineage>
        <taxon>Viruses</taxon>
        <taxon>Duplodnaviria</taxon>
        <taxon>Heunggongvirae</taxon>
        <taxon>Uroviricota</taxon>
        <taxon>Caudoviricetes</taxon>
    </lineage>
</organism>
<protein>
    <submittedName>
        <fullName evidence="1">Uncharacterized protein</fullName>
    </submittedName>
</protein>
<dbReference type="EMBL" id="BK032517">
    <property type="protein sequence ID" value="DAF45694.1"/>
    <property type="molecule type" value="Genomic_DNA"/>
</dbReference>
<sequence length="115" mass="13466">MIMNGTVTMTNQKYPIEQVIPCSIHGNKDRVIVRDYHDYLEVVIPTKRKGVYEDFCYKVSTPLRARMIRVMCEKGAVRLYREHDTCSITIQEVCVSNWVEHDPDLWLYKVGSKVL</sequence>
<reference evidence="1" key="1">
    <citation type="journal article" date="2021" name="Proc. Natl. Acad. Sci. U.S.A.">
        <title>A Catalog of Tens of Thousands of Viruses from Human Metagenomes Reveals Hidden Associations with Chronic Diseases.</title>
        <authorList>
            <person name="Tisza M.J."/>
            <person name="Buck C.B."/>
        </authorList>
    </citation>
    <scope>NUCLEOTIDE SEQUENCE</scope>
    <source>
        <strain evidence="1">CtJ7x27</strain>
    </source>
</reference>